<evidence type="ECO:0000313" key="2">
    <source>
        <dbReference type="Proteomes" id="UP000254808"/>
    </source>
</evidence>
<protein>
    <submittedName>
        <fullName evidence="1">Uncharacterized protein</fullName>
    </submittedName>
</protein>
<proteinExistence type="predicted"/>
<organism evidence="1 2">
    <name type="scientific">Cyclonatronum proteinivorum</name>
    <dbReference type="NCBI Taxonomy" id="1457365"/>
    <lineage>
        <taxon>Bacteria</taxon>
        <taxon>Pseudomonadati</taxon>
        <taxon>Balneolota</taxon>
        <taxon>Balneolia</taxon>
        <taxon>Balneolales</taxon>
        <taxon>Cyclonatronaceae</taxon>
        <taxon>Cyclonatronum</taxon>
    </lineage>
</organism>
<name>A0A345UJL4_9BACT</name>
<evidence type="ECO:0000313" key="1">
    <source>
        <dbReference type="EMBL" id="AXJ00666.1"/>
    </source>
</evidence>
<keyword evidence="2" id="KW-1185">Reference proteome</keyword>
<dbReference type="KEGG" id="cprv:CYPRO_1410"/>
<gene>
    <name evidence="1" type="ORF">CYPRO_1410</name>
</gene>
<dbReference type="AlphaFoldDB" id="A0A345UJL4"/>
<dbReference type="Proteomes" id="UP000254808">
    <property type="component" value="Chromosome"/>
</dbReference>
<dbReference type="EMBL" id="CP027806">
    <property type="protein sequence ID" value="AXJ00666.1"/>
    <property type="molecule type" value="Genomic_DNA"/>
</dbReference>
<sequence length="45" mass="4916">MIAIYLSQKIVSKAGKVSIPFSAVKADVKKAVVVQWSIRHDAGKF</sequence>
<reference evidence="1 2" key="1">
    <citation type="submission" date="2018-03" db="EMBL/GenBank/DDBJ databases">
        <title>Phenotypic and genomic properties of Cyclonatronum proteinivorum gen. nov., sp. nov., a haloalkaliphilic bacteroidete from soda lakes possessing Na+-translocating rhodopsin.</title>
        <authorList>
            <person name="Toshchakov S.V."/>
            <person name="Korzhenkov A."/>
            <person name="Samarov N.I."/>
            <person name="Kublanov I.V."/>
            <person name="Muntyan M.S."/>
            <person name="Sorokin D.Y."/>
        </authorList>
    </citation>
    <scope>NUCLEOTIDE SEQUENCE [LARGE SCALE GENOMIC DNA]</scope>
    <source>
        <strain evidence="1 2">Omega</strain>
    </source>
</reference>
<accession>A0A345UJL4</accession>